<evidence type="ECO:0000313" key="11">
    <source>
        <dbReference type="EnsemblPlants" id="AES79001"/>
    </source>
</evidence>
<evidence type="ECO:0000256" key="8">
    <source>
        <dbReference type="SAM" id="MobiDB-lite"/>
    </source>
</evidence>
<dbReference type="eggNOG" id="KOG2618">
    <property type="taxonomic scope" value="Eukaryota"/>
</dbReference>
<evidence type="ECO:0000256" key="2">
    <source>
        <dbReference type="ARBA" id="ARBA00022670"/>
    </source>
</evidence>
<feature type="region of interest" description="Disordered" evidence="8">
    <location>
        <begin position="255"/>
        <end position="300"/>
    </location>
</feature>
<dbReference type="Gene3D" id="3.90.1680.10">
    <property type="entry name" value="SOS response associated peptidase-like"/>
    <property type="match status" value="1"/>
</dbReference>
<protein>
    <submittedName>
        <fullName evidence="10">Putative SOS response associated peptidase (SRAP)</fullName>
    </submittedName>
    <submittedName>
        <fullName evidence="9">UPF0361 C3orf37-like protein</fullName>
    </submittedName>
</protein>
<feature type="compositionally biased region" description="Basic and acidic residues" evidence="8">
    <location>
        <begin position="255"/>
        <end position="289"/>
    </location>
</feature>
<dbReference type="PaxDb" id="3880-AES79001"/>
<feature type="compositionally biased region" description="Polar residues" evidence="8">
    <location>
        <begin position="290"/>
        <end position="300"/>
    </location>
</feature>
<dbReference type="GO" id="GO:0016829">
    <property type="term" value="F:lyase activity"/>
    <property type="evidence" value="ECO:0007669"/>
    <property type="project" value="UniProtKB-KW"/>
</dbReference>
<evidence type="ECO:0000256" key="3">
    <source>
        <dbReference type="ARBA" id="ARBA00022763"/>
    </source>
</evidence>
<gene>
    <name evidence="11" type="primary">11436955</name>
    <name evidence="9" type="ordered locus">MTR_7g052250</name>
    <name evidence="10" type="ORF">MtrunA17_Chr7g0234321</name>
</gene>
<dbReference type="Gramene" id="rna40098">
    <property type="protein sequence ID" value="RHN45711.1"/>
    <property type="gene ID" value="gene40098"/>
</dbReference>
<evidence type="ECO:0000256" key="1">
    <source>
        <dbReference type="ARBA" id="ARBA00008136"/>
    </source>
</evidence>
<dbReference type="GO" id="GO:0006508">
    <property type="term" value="P:proteolysis"/>
    <property type="evidence" value="ECO:0007669"/>
    <property type="project" value="UniProtKB-KW"/>
</dbReference>
<reference evidence="10" key="5">
    <citation type="journal article" date="2018" name="Nat. Plants">
        <title>Whole-genome landscape of Medicago truncatula symbiotic genes.</title>
        <authorList>
            <person name="Pecrix Y."/>
            <person name="Gamas P."/>
            <person name="Carrere S."/>
        </authorList>
    </citation>
    <scope>NUCLEOTIDE SEQUENCE</scope>
    <source>
        <tissue evidence="10">Leaves</tissue>
    </source>
</reference>
<dbReference type="OrthoDB" id="2111841at2759"/>
<dbReference type="Proteomes" id="UP000265566">
    <property type="component" value="Chromosome 7"/>
</dbReference>
<dbReference type="STRING" id="3880.G7KY24"/>
<dbReference type="SUPFAM" id="SSF143081">
    <property type="entry name" value="BB1717-like"/>
    <property type="match status" value="1"/>
</dbReference>
<comment type="similarity">
    <text evidence="1">Belongs to the SOS response-associated peptidase family.</text>
</comment>
<evidence type="ECO:0000256" key="5">
    <source>
        <dbReference type="ARBA" id="ARBA00023124"/>
    </source>
</evidence>
<keyword evidence="2" id="KW-0645">Protease</keyword>
<accession>G7KY24</accession>
<evidence type="ECO:0000256" key="4">
    <source>
        <dbReference type="ARBA" id="ARBA00022801"/>
    </source>
</evidence>
<dbReference type="OMA" id="KIMSWLH"/>
<dbReference type="PANTHER" id="PTHR13604:SF0">
    <property type="entry name" value="ABASIC SITE PROCESSING PROTEIN HMCES"/>
    <property type="match status" value="1"/>
</dbReference>
<feature type="region of interest" description="Disordered" evidence="8">
    <location>
        <begin position="312"/>
        <end position="354"/>
    </location>
</feature>
<dbReference type="Proteomes" id="UP000002051">
    <property type="component" value="Unassembled WGS sequence"/>
</dbReference>
<feature type="compositionally biased region" description="Polar residues" evidence="8">
    <location>
        <begin position="313"/>
        <end position="328"/>
    </location>
</feature>
<keyword evidence="12" id="KW-1185">Reference proteome</keyword>
<dbReference type="AlphaFoldDB" id="G7KY24"/>
<evidence type="ECO:0000256" key="7">
    <source>
        <dbReference type="ARBA" id="ARBA00023239"/>
    </source>
</evidence>
<keyword evidence="3" id="KW-0227">DNA damage</keyword>
<dbReference type="PANTHER" id="PTHR13604">
    <property type="entry name" value="DC12-RELATED"/>
    <property type="match status" value="1"/>
</dbReference>
<dbReference type="EMBL" id="CM001223">
    <property type="protein sequence ID" value="AES79001.1"/>
    <property type="molecule type" value="Genomic_DNA"/>
</dbReference>
<evidence type="ECO:0000256" key="6">
    <source>
        <dbReference type="ARBA" id="ARBA00023125"/>
    </source>
</evidence>
<dbReference type="HOGENOM" id="CLU_035990_2_2_1"/>
<evidence type="ECO:0000313" key="10">
    <source>
        <dbReference type="EMBL" id="RHN45711.1"/>
    </source>
</evidence>
<dbReference type="GO" id="GO:0106300">
    <property type="term" value="P:protein-DNA covalent cross-linking repair"/>
    <property type="evidence" value="ECO:0007669"/>
    <property type="project" value="InterPro"/>
</dbReference>
<keyword evidence="4" id="KW-0378">Hydrolase</keyword>
<dbReference type="EMBL" id="PSQE01000007">
    <property type="protein sequence ID" value="RHN45711.1"/>
    <property type="molecule type" value="Genomic_DNA"/>
</dbReference>
<proteinExistence type="inferred from homology"/>
<dbReference type="GO" id="GO:0008233">
    <property type="term" value="F:peptidase activity"/>
    <property type="evidence" value="ECO:0007669"/>
    <property type="project" value="UniProtKB-KW"/>
</dbReference>
<evidence type="ECO:0000313" key="9">
    <source>
        <dbReference type="EMBL" id="AES79001.1"/>
    </source>
</evidence>
<evidence type="ECO:0000313" key="13">
    <source>
        <dbReference type="Proteomes" id="UP000265566"/>
    </source>
</evidence>
<dbReference type="GO" id="GO:0003697">
    <property type="term" value="F:single-stranded DNA binding"/>
    <property type="evidence" value="ECO:0007669"/>
    <property type="project" value="InterPro"/>
</dbReference>
<reference evidence="13" key="4">
    <citation type="journal article" date="2018" name="Nat. Plants">
        <title>Whole-genome landscape of Medicago truncatula symbiotic genes.</title>
        <authorList>
            <person name="Pecrix Y."/>
            <person name="Staton S.E."/>
            <person name="Sallet E."/>
            <person name="Lelandais-Briere C."/>
            <person name="Moreau S."/>
            <person name="Carrere S."/>
            <person name="Blein T."/>
            <person name="Jardinaud M.F."/>
            <person name="Latrasse D."/>
            <person name="Zouine M."/>
            <person name="Zahm M."/>
            <person name="Kreplak J."/>
            <person name="Mayjonade B."/>
            <person name="Satge C."/>
            <person name="Perez M."/>
            <person name="Cauet S."/>
            <person name="Marande W."/>
            <person name="Chantry-Darmon C."/>
            <person name="Lopez-Roques C."/>
            <person name="Bouchez O."/>
            <person name="Berard A."/>
            <person name="Debelle F."/>
            <person name="Munos S."/>
            <person name="Bendahmane A."/>
            <person name="Berges H."/>
            <person name="Niebel A."/>
            <person name="Buitink J."/>
            <person name="Frugier F."/>
            <person name="Benhamed M."/>
            <person name="Crespi M."/>
            <person name="Gouzy J."/>
            <person name="Gamas P."/>
        </authorList>
    </citation>
    <scope>NUCLEOTIDE SEQUENCE [LARGE SCALE GENOMIC DNA]</scope>
    <source>
        <strain evidence="13">cv. Jemalong A17</strain>
    </source>
</reference>
<dbReference type="InterPro" id="IPR003738">
    <property type="entry name" value="SRAP"/>
</dbReference>
<keyword evidence="5" id="KW-0190">Covalent protein-DNA linkage</keyword>
<keyword evidence="6" id="KW-0238">DNA-binding</keyword>
<reference evidence="11" key="3">
    <citation type="submission" date="2015-04" db="UniProtKB">
        <authorList>
            <consortium name="EnsemblPlants"/>
        </authorList>
    </citation>
    <scope>IDENTIFICATION</scope>
    <source>
        <strain evidence="11">cv. Jemalong A17</strain>
    </source>
</reference>
<dbReference type="KEGG" id="mtr:11436955"/>
<keyword evidence="7" id="KW-0456">Lyase</keyword>
<reference evidence="9 12" key="1">
    <citation type="journal article" date="2011" name="Nature">
        <title>The Medicago genome provides insight into the evolution of rhizobial symbioses.</title>
        <authorList>
            <person name="Young N.D."/>
            <person name="Debelle F."/>
            <person name="Oldroyd G.E."/>
            <person name="Geurts R."/>
            <person name="Cannon S.B."/>
            <person name="Udvardi M.K."/>
            <person name="Benedito V.A."/>
            <person name="Mayer K.F."/>
            <person name="Gouzy J."/>
            <person name="Schoof H."/>
            <person name="Van de Peer Y."/>
            <person name="Proost S."/>
            <person name="Cook D.R."/>
            <person name="Meyers B.C."/>
            <person name="Spannagl M."/>
            <person name="Cheung F."/>
            <person name="De Mita S."/>
            <person name="Krishnakumar V."/>
            <person name="Gundlach H."/>
            <person name="Zhou S."/>
            <person name="Mudge J."/>
            <person name="Bharti A.K."/>
            <person name="Murray J.D."/>
            <person name="Naoumkina M.A."/>
            <person name="Rosen B."/>
            <person name="Silverstein K.A."/>
            <person name="Tang H."/>
            <person name="Rombauts S."/>
            <person name="Zhao P.X."/>
            <person name="Zhou P."/>
            <person name="Barbe V."/>
            <person name="Bardou P."/>
            <person name="Bechner M."/>
            <person name="Bellec A."/>
            <person name="Berger A."/>
            <person name="Berges H."/>
            <person name="Bidwell S."/>
            <person name="Bisseling T."/>
            <person name="Choisne N."/>
            <person name="Couloux A."/>
            <person name="Denny R."/>
            <person name="Deshpande S."/>
            <person name="Dai X."/>
            <person name="Doyle J.J."/>
            <person name="Dudez A.M."/>
            <person name="Farmer A.D."/>
            <person name="Fouteau S."/>
            <person name="Franken C."/>
            <person name="Gibelin C."/>
            <person name="Gish J."/>
            <person name="Goldstein S."/>
            <person name="Gonzalez A.J."/>
            <person name="Green P.J."/>
            <person name="Hallab A."/>
            <person name="Hartog M."/>
            <person name="Hua A."/>
            <person name="Humphray S.J."/>
            <person name="Jeong D.H."/>
            <person name="Jing Y."/>
            <person name="Jocker A."/>
            <person name="Kenton S.M."/>
            <person name="Kim D.J."/>
            <person name="Klee K."/>
            <person name="Lai H."/>
            <person name="Lang C."/>
            <person name="Lin S."/>
            <person name="Macmil S.L."/>
            <person name="Magdelenat G."/>
            <person name="Matthews L."/>
            <person name="McCorrison J."/>
            <person name="Monaghan E.L."/>
            <person name="Mun J.H."/>
            <person name="Najar F.Z."/>
            <person name="Nicholson C."/>
            <person name="Noirot C."/>
            <person name="O'Bleness M."/>
            <person name="Paule C.R."/>
            <person name="Poulain J."/>
            <person name="Prion F."/>
            <person name="Qin B."/>
            <person name="Qu C."/>
            <person name="Retzel E.F."/>
            <person name="Riddle C."/>
            <person name="Sallet E."/>
            <person name="Samain S."/>
            <person name="Samson N."/>
            <person name="Sanders I."/>
            <person name="Saurat O."/>
            <person name="Scarpelli C."/>
            <person name="Schiex T."/>
            <person name="Segurens B."/>
            <person name="Severin A.J."/>
            <person name="Sherrier D.J."/>
            <person name="Shi R."/>
            <person name="Sims S."/>
            <person name="Singer S.R."/>
            <person name="Sinharoy S."/>
            <person name="Sterck L."/>
            <person name="Viollet A."/>
            <person name="Wang B.B."/>
            <person name="Wang K."/>
            <person name="Wang M."/>
            <person name="Wang X."/>
            <person name="Warfsmann J."/>
            <person name="Weissenbach J."/>
            <person name="White D.D."/>
            <person name="White J.D."/>
            <person name="Wiley G.B."/>
            <person name="Wincker P."/>
            <person name="Xing Y."/>
            <person name="Yang L."/>
            <person name="Yao Z."/>
            <person name="Ying F."/>
            <person name="Zhai J."/>
            <person name="Zhou L."/>
            <person name="Zuber A."/>
            <person name="Denarie J."/>
            <person name="Dixon R.A."/>
            <person name="May G.D."/>
            <person name="Schwartz D.C."/>
            <person name="Rogers J."/>
            <person name="Quetier F."/>
            <person name="Town C.D."/>
            <person name="Roe B.A."/>
        </authorList>
    </citation>
    <scope>NUCLEOTIDE SEQUENCE [LARGE SCALE GENOMIC DNA]</scope>
    <source>
        <strain evidence="9">A17</strain>
        <strain evidence="11 12">cv. Jemalong A17</strain>
    </source>
</reference>
<sequence>MCGRTRCSLRADDVPRACHRTTAPSRLLHIDRYRPSNNVSPGFNIPVVRREDNASAESDGHVVHCMKWGLIPSFTKKTDKPDHYKMFNARSESIDEKASFRRLLPKNRCLVAVEGFYEWKKDGSKKQPYYIHFKDGRPLVFAALYDSWQNSEGEILYTFTIVTTSSSSAFKWLHDRMPVILGDKDTTDTWLSSASSFKSVMKPYEESDLVWYPVTPAMGKPSFDGPECIKEIQIKTEGYIPISKFFSKKEAEVEDTKPEHKILSHEPVKTEQTKDVSEEAKTEEGDTDLKSSGISPSQNVNRFAIKREYDAISSDSKPSLANNDQVSANPAKKKEKAKTADDKQPTLFSYFGKR</sequence>
<reference evidence="9 12" key="2">
    <citation type="journal article" date="2014" name="BMC Genomics">
        <title>An improved genome release (version Mt4.0) for the model legume Medicago truncatula.</title>
        <authorList>
            <person name="Tang H."/>
            <person name="Krishnakumar V."/>
            <person name="Bidwell S."/>
            <person name="Rosen B."/>
            <person name="Chan A."/>
            <person name="Zhou S."/>
            <person name="Gentzbittel L."/>
            <person name="Childs K.L."/>
            <person name="Yandell M."/>
            <person name="Gundlach H."/>
            <person name="Mayer K.F."/>
            <person name="Schwartz D.C."/>
            <person name="Town C.D."/>
        </authorList>
    </citation>
    <scope>GENOME REANNOTATION</scope>
    <source>
        <strain evidence="11 12">cv. Jemalong A17</strain>
    </source>
</reference>
<organism evidence="9 12">
    <name type="scientific">Medicago truncatula</name>
    <name type="common">Barrel medic</name>
    <name type="synonym">Medicago tribuloides</name>
    <dbReference type="NCBI Taxonomy" id="3880"/>
    <lineage>
        <taxon>Eukaryota</taxon>
        <taxon>Viridiplantae</taxon>
        <taxon>Streptophyta</taxon>
        <taxon>Embryophyta</taxon>
        <taxon>Tracheophyta</taxon>
        <taxon>Spermatophyta</taxon>
        <taxon>Magnoliopsida</taxon>
        <taxon>eudicotyledons</taxon>
        <taxon>Gunneridae</taxon>
        <taxon>Pentapetalae</taxon>
        <taxon>rosids</taxon>
        <taxon>fabids</taxon>
        <taxon>Fabales</taxon>
        <taxon>Fabaceae</taxon>
        <taxon>Papilionoideae</taxon>
        <taxon>50 kb inversion clade</taxon>
        <taxon>NPAAA clade</taxon>
        <taxon>Hologalegina</taxon>
        <taxon>IRL clade</taxon>
        <taxon>Trifolieae</taxon>
        <taxon>Medicago</taxon>
    </lineage>
</organism>
<dbReference type="InterPro" id="IPR036590">
    <property type="entry name" value="SRAP-like"/>
</dbReference>
<name>G7KY24_MEDTR</name>
<evidence type="ECO:0000313" key="12">
    <source>
        <dbReference type="Proteomes" id="UP000002051"/>
    </source>
</evidence>
<dbReference type="EnsemblPlants" id="AES79001">
    <property type="protein sequence ID" value="AES79001"/>
    <property type="gene ID" value="MTR_7g052250"/>
</dbReference>
<dbReference type="Pfam" id="PF02586">
    <property type="entry name" value="SRAP"/>
    <property type="match status" value="1"/>
</dbReference>